<dbReference type="InterPro" id="IPR024344">
    <property type="entry name" value="MDMPI_metal-binding"/>
</dbReference>
<dbReference type="OrthoDB" id="3268903at2"/>
<keyword evidence="3" id="KW-1185">Reference proteome</keyword>
<dbReference type="InterPro" id="IPR017519">
    <property type="entry name" value="CHP03085"/>
</dbReference>
<reference evidence="2 3" key="1">
    <citation type="submission" date="2017-02" db="EMBL/GenBank/DDBJ databases">
        <title>The new phylogeny of genus Mycobacterium.</title>
        <authorList>
            <person name="Tortoli E."/>
            <person name="Trovato A."/>
            <person name="Cirillo D.M."/>
        </authorList>
    </citation>
    <scope>NUCLEOTIDE SEQUENCE [LARGE SCALE GENOMIC DNA]</scope>
    <source>
        <strain evidence="2 3">DSM 44338</strain>
    </source>
</reference>
<evidence type="ECO:0000259" key="1">
    <source>
        <dbReference type="Pfam" id="PF11716"/>
    </source>
</evidence>
<evidence type="ECO:0000313" key="3">
    <source>
        <dbReference type="Proteomes" id="UP000192411"/>
    </source>
</evidence>
<organism evidence="2 3">
    <name type="scientific">Mycolicibacterium tusciae</name>
    <dbReference type="NCBI Taxonomy" id="75922"/>
    <lineage>
        <taxon>Bacteria</taxon>
        <taxon>Bacillati</taxon>
        <taxon>Actinomycetota</taxon>
        <taxon>Actinomycetes</taxon>
        <taxon>Mycobacteriales</taxon>
        <taxon>Mycobacteriaceae</taxon>
        <taxon>Mycolicibacterium</taxon>
    </lineage>
</organism>
<comment type="caution">
    <text evidence="2">The sequence shown here is derived from an EMBL/GenBank/DDBJ whole genome shotgun (WGS) entry which is preliminary data.</text>
</comment>
<dbReference type="GO" id="GO:0046872">
    <property type="term" value="F:metal ion binding"/>
    <property type="evidence" value="ECO:0007669"/>
    <property type="project" value="InterPro"/>
</dbReference>
<dbReference type="EMBL" id="MVIM01000002">
    <property type="protein sequence ID" value="ORB67768.1"/>
    <property type="molecule type" value="Genomic_DNA"/>
</dbReference>
<feature type="domain" description="Mycothiol-dependent maleylpyruvate isomerase metal-binding" evidence="1">
    <location>
        <begin position="3"/>
        <end position="49"/>
    </location>
</feature>
<dbReference type="InterPro" id="IPR034660">
    <property type="entry name" value="DinB/YfiT-like"/>
</dbReference>
<dbReference type="Pfam" id="PF11716">
    <property type="entry name" value="MDMPI_N"/>
    <property type="match status" value="1"/>
</dbReference>
<gene>
    <name evidence="2" type="ORF">BST47_04670</name>
</gene>
<dbReference type="NCBIfam" id="TIGR03083">
    <property type="entry name" value="maleylpyruvate isomerase family mycothiol-dependent enzyme"/>
    <property type="match status" value="1"/>
</dbReference>
<proteinExistence type="predicted"/>
<evidence type="ECO:0000313" key="2">
    <source>
        <dbReference type="EMBL" id="ORB67768.1"/>
    </source>
</evidence>
<dbReference type="Proteomes" id="UP000192411">
    <property type="component" value="Unassembled WGS sequence"/>
</dbReference>
<protein>
    <submittedName>
        <fullName evidence="2">TIGR03085 family protein</fullName>
    </submittedName>
</protein>
<dbReference type="InterPro" id="IPR017517">
    <property type="entry name" value="Maleyloyr_isom"/>
</dbReference>
<dbReference type="STRING" id="75922.BST47_04670"/>
<sequence>MTAARRERAALVATMSEIGPDAPTLCEGWTTRDLAAHLVVRERRLDAAPGIAIPFLAGYTDKVQRKTASSTGWDELVDKVSSGPPLLSPFKLLDSVANMDEMFIHHEDVRRAQPGWEPRSLDAETIAALRRPVGMMARLTMGKVPARVTLKTAEGETVAVVGSGPGLTVTGDIGELTLFVAGRDEARLTFSDAQAAQAVRAARRGL</sequence>
<name>A0A1X0JXY7_9MYCO</name>
<dbReference type="SUPFAM" id="SSF109854">
    <property type="entry name" value="DinB/YfiT-like putative metalloenzymes"/>
    <property type="match status" value="1"/>
</dbReference>
<dbReference type="RefSeq" id="WP_083124041.1">
    <property type="nucleotide sequence ID" value="NZ_MVIM01000002.1"/>
</dbReference>
<dbReference type="Gene3D" id="1.20.120.450">
    <property type="entry name" value="dinb family like domain"/>
    <property type="match status" value="1"/>
</dbReference>
<dbReference type="NCBIfam" id="TIGR03085">
    <property type="entry name" value="TIGR03085 family metal-binding protein"/>
    <property type="match status" value="1"/>
</dbReference>
<accession>A0A1X0JXY7</accession>
<dbReference type="eggNOG" id="COG0243">
    <property type="taxonomic scope" value="Bacteria"/>
</dbReference>
<dbReference type="AlphaFoldDB" id="A0A1X0JXY7"/>